<keyword evidence="3" id="KW-1185">Reference proteome</keyword>
<evidence type="ECO:0000256" key="1">
    <source>
        <dbReference type="SAM" id="Coils"/>
    </source>
</evidence>
<reference evidence="2 3" key="1">
    <citation type="journal article" date="2019" name="New Phytol.">
        <title>Comparative genomics reveals unique wood-decay strategies and fruiting body development in the Schizophyllaceae.</title>
        <authorList>
            <person name="Almasi E."/>
            <person name="Sahu N."/>
            <person name="Krizsan K."/>
            <person name="Balint B."/>
            <person name="Kovacs G.M."/>
            <person name="Kiss B."/>
            <person name="Cseklye J."/>
            <person name="Drula E."/>
            <person name="Henrissat B."/>
            <person name="Nagy I."/>
            <person name="Chovatia M."/>
            <person name="Adam C."/>
            <person name="LaButti K."/>
            <person name="Lipzen A."/>
            <person name="Riley R."/>
            <person name="Grigoriev I.V."/>
            <person name="Nagy L.G."/>
        </authorList>
    </citation>
    <scope>NUCLEOTIDE SEQUENCE [LARGE SCALE GENOMIC DNA]</scope>
    <source>
        <strain evidence="2 3">NL-1724</strain>
    </source>
</reference>
<sequence length="354" mass="40583">MAQPSPLRYCTNANGSIEYAAPRHIKVAAPPLLGREAYAVRELDMLVVKLIFRKMRSKALANARARRIAAAEARRVAASGSASKVAKLLFSKEAGRMFARRLRRRKEPQPAPALQLIHIIRQLLAPEEGPCMTVPVPLEEYCAVMYRSYNSHQFPSFEAAANEQLALGDNDTRQPGYLAYVRTAFYWKDGGESFREYLHQKEKHRRKHASIIHQHYMGGVRDKKKREVFRGDDLRRETLRQEAKKVWADLARKGLRAKWEGWGMESKEIEDRKAKAKEARAKAREAEAKAREAEAMAKAKKEAKEKAREDAKAKVAAWLEPFNPERFRERWGVQPPSCALWIGYPHKLLCPRRS</sequence>
<dbReference type="AlphaFoldDB" id="A0A550BXI3"/>
<keyword evidence="1" id="KW-0175">Coiled coil</keyword>
<dbReference type="EMBL" id="VDMD01000050">
    <property type="protein sequence ID" value="TRM57236.1"/>
    <property type="molecule type" value="Genomic_DNA"/>
</dbReference>
<comment type="caution">
    <text evidence="2">The sequence shown here is derived from an EMBL/GenBank/DDBJ whole genome shotgun (WGS) entry which is preliminary data.</text>
</comment>
<accession>A0A550BXI3</accession>
<evidence type="ECO:0000313" key="3">
    <source>
        <dbReference type="Proteomes" id="UP000320762"/>
    </source>
</evidence>
<proteinExistence type="predicted"/>
<name>A0A550BXI3_9AGAR</name>
<feature type="coiled-coil region" evidence="1">
    <location>
        <begin position="266"/>
        <end position="310"/>
    </location>
</feature>
<evidence type="ECO:0000313" key="2">
    <source>
        <dbReference type="EMBL" id="TRM57236.1"/>
    </source>
</evidence>
<gene>
    <name evidence="2" type="ORF">BD626DRAFT_222161</name>
</gene>
<protein>
    <submittedName>
        <fullName evidence="2">Uncharacterized protein</fullName>
    </submittedName>
</protein>
<dbReference type="Proteomes" id="UP000320762">
    <property type="component" value="Unassembled WGS sequence"/>
</dbReference>
<organism evidence="2 3">
    <name type="scientific">Schizophyllum amplum</name>
    <dbReference type="NCBI Taxonomy" id="97359"/>
    <lineage>
        <taxon>Eukaryota</taxon>
        <taxon>Fungi</taxon>
        <taxon>Dikarya</taxon>
        <taxon>Basidiomycota</taxon>
        <taxon>Agaricomycotina</taxon>
        <taxon>Agaricomycetes</taxon>
        <taxon>Agaricomycetidae</taxon>
        <taxon>Agaricales</taxon>
        <taxon>Schizophyllaceae</taxon>
        <taxon>Schizophyllum</taxon>
    </lineage>
</organism>